<evidence type="ECO:0000259" key="9">
    <source>
        <dbReference type="PROSITE" id="PS50011"/>
    </source>
</evidence>
<keyword evidence="4" id="KW-0547">Nucleotide-binding</keyword>
<dbReference type="KEGG" id="tva:4761288"/>
<dbReference type="InterPro" id="IPR000719">
    <property type="entry name" value="Prot_kinase_dom"/>
</dbReference>
<dbReference type="PROSITE" id="PS50011">
    <property type="entry name" value="PROTEIN_KINASE_DOM"/>
    <property type="match status" value="1"/>
</dbReference>
<dbReference type="GO" id="GO:0010506">
    <property type="term" value="P:regulation of autophagy"/>
    <property type="evidence" value="ECO:0000318"/>
    <property type="project" value="GO_Central"/>
</dbReference>
<evidence type="ECO:0000256" key="2">
    <source>
        <dbReference type="ARBA" id="ARBA00022527"/>
    </source>
</evidence>
<accession>A2EV60</accession>
<dbReference type="PROSITE" id="PS00108">
    <property type="entry name" value="PROTEIN_KINASE_ST"/>
    <property type="match status" value="1"/>
</dbReference>
<dbReference type="FunFam" id="1.10.510.10:FF:002421">
    <property type="match status" value="1"/>
</dbReference>
<evidence type="ECO:0000256" key="8">
    <source>
        <dbReference type="ARBA" id="ARBA00048679"/>
    </source>
</evidence>
<dbReference type="InterPro" id="IPR008271">
    <property type="entry name" value="Ser/Thr_kinase_AS"/>
</dbReference>
<evidence type="ECO:0000256" key="4">
    <source>
        <dbReference type="ARBA" id="ARBA00022741"/>
    </source>
</evidence>
<dbReference type="InterPro" id="IPR011009">
    <property type="entry name" value="Kinase-like_dom_sf"/>
</dbReference>
<keyword evidence="2" id="KW-0723">Serine/threonine-protein kinase</keyword>
<dbReference type="GO" id="GO:0005524">
    <property type="term" value="F:ATP binding"/>
    <property type="evidence" value="ECO:0007669"/>
    <property type="project" value="UniProtKB-KW"/>
</dbReference>
<dbReference type="PANTHER" id="PTHR24361:SF433">
    <property type="entry name" value="PROTEIN KINASE DOMAIN-CONTAINING PROTEIN"/>
    <property type="match status" value="1"/>
</dbReference>
<dbReference type="GO" id="GO:0005829">
    <property type="term" value="C:cytosol"/>
    <property type="evidence" value="ECO:0000318"/>
    <property type="project" value="GO_Central"/>
</dbReference>
<dbReference type="InterPro" id="IPR053235">
    <property type="entry name" value="Ser_Thr_kinase"/>
</dbReference>
<dbReference type="Pfam" id="PF00069">
    <property type="entry name" value="Pkinase"/>
    <property type="match status" value="1"/>
</dbReference>
<dbReference type="STRING" id="5722.A2EV60"/>
<protein>
    <recommendedName>
        <fullName evidence="1">non-specific serine/threonine protein kinase</fullName>
        <ecNumber evidence="1">2.7.11.1</ecNumber>
    </recommendedName>
</protein>
<proteinExistence type="predicted"/>
<dbReference type="eggNOG" id="KOG0198">
    <property type="taxonomic scope" value="Eukaryota"/>
</dbReference>
<keyword evidence="6" id="KW-0067">ATP-binding</keyword>
<dbReference type="GO" id="GO:0005776">
    <property type="term" value="C:autophagosome"/>
    <property type="evidence" value="ECO:0000318"/>
    <property type="project" value="GO_Central"/>
</dbReference>
<dbReference type="CDD" id="cd00180">
    <property type="entry name" value="PKc"/>
    <property type="match status" value="1"/>
</dbReference>
<evidence type="ECO:0000256" key="7">
    <source>
        <dbReference type="ARBA" id="ARBA00047899"/>
    </source>
</evidence>
<evidence type="ECO:0000256" key="1">
    <source>
        <dbReference type="ARBA" id="ARBA00012513"/>
    </source>
</evidence>
<dbReference type="EMBL" id="DS113504">
    <property type="protein sequence ID" value="EAY03443.1"/>
    <property type="molecule type" value="Genomic_DNA"/>
</dbReference>
<comment type="catalytic activity">
    <reaction evidence="8">
        <text>L-seryl-[protein] + ATP = O-phospho-L-seryl-[protein] + ADP + H(+)</text>
        <dbReference type="Rhea" id="RHEA:17989"/>
        <dbReference type="Rhea" id="RHEA-COMP:9863"/>
        <dbReference type="Rhea" id="RHEA-COMP:11604"/>
        <dbReference type="ChEBI" id="CHEBI:15378"/>
        <dbReference type="ChEBI" id="CHEBI:29999"/>
        <dbReference type="ChEBI" id="CHEBI:30616"/>
        <dbReference type="ChEBI" id="CHEBI:83421"/>
        <dbReference type="ChEBI" id="CHEBI:456216"/>
        <dbReference type="EC" id="2.7.11.1"/>
    </reaction>
</comment>
<name>A2EV60_TRIV3</name>
<dbReference type="GO" id="GO:0000407">
    <property type="term" value="C:phagophore assembly site"/>
    <property type="evidence" value="ECO:0000318"/>
    <property type="project" value="GO_Central"/>
</dbReference>
<feature type="domain" description="Protein kinase" evidence="9">
    <location>
        <begin position="1"/>
        <end position="285"/>
    </location>
</feature>
<comment type="catalytic activity">
    <reaction evidence="7">
        <text>L-threonyl-[protein] + ATP = O-phospho-L-threonyl-[protein] + ADP + H(+)</text>
        <dbReference type="Rhea" id="RHEA:46608"/>
        <dbReference type="Rhea" id="RHEA-COMP:11060"/>
        <dbReference type="Rhea" id="RHEA-COMP:11605"/>
        <dbReference type="ChEBI" id="CHEBI:15378"/>
        <dbReference type="ChEBI" id="CHEBI:30013"/>
        <dbReference type="ChEBI" id="CHEBI:30616"/>
        <dbReference type="ChEBI" id="CHEBI:61977"/>
        <dbReference type="ChEBI" id="CHEBI:456216"/>
        <dbReference type="EC" id="2.7.11.1"/>
    </reaction>
</comment>
<dbReference type="VEuPathDB" id="TrichDB:TVAG_412470"/>
<dbReference type="SMR" id="A2EV60"/>
<dbReference type="GO" id="GO:0016020">
    <property type="term" value="C:membrane"/>
    <property type="evidence" value="ECO:0000318"/>
    <property type="project" value="GO_Central"/>
</dbReference>
<dbReference type="GO" id="GO:0005737">
    <property type="term" value="C:cytoplasm"/>
    <property type="evidence" value="ECO:0000318"/>
    <property type="project" value="GO_Central"/>
</dbReference>
<evidence type="ECO:0000256" key="5">
    <source>
        <dbReference type="ARBA" id="ARBA00022777"/>
    </source>
</evidence>
<keyword evidence="11" id="KW-1185">Reference proteome</keyword>
<dbReference type="GO" id="GO:0004674">
    <property type="term" value="F:protein serine/threonine kinase activity"/>
    <property type="evidence" value="ECO:0000318"/>
    <property type="project" value="GO_Central"/>
</dbReference>
<evidence type="ECO:0000256" key="3">
    <source>
        <dbReference type="ARBA" id="ARBA00022679"/>
    </source>
</evidence>
<organism evidence="10 11">
    <name type="scientific">Trichomonas vaginalis (strain ATCC PRA-98 / G3)</name>
    <dbReference type="NCBI Taxonomy" id="412133"/>
    <lineage>
        <taxon>Eukaryota</taxon>
        <taxon>Metamonada</taxon>
        <taxon>Parabasalia</taxon>
        <taxon>Trichomonadida</taxon>
        <taxon>Trichomonadidae</taxon>
        <taxon>Trichomonas</taxon>
    </lineage>
</organism>
<dbReference type="Proteomes" id="UP000001542">
    <property type="component" value="Unassembled WGS sequence"/>
</dbReference>
<dbReference type="RefSeq" id="XP_001315666.1">
    <property type="nucleotide sequence ID" value="XM_001315631.1"/>
</dbReference>
<dbReference type="SMART" id="SM00220">
    <property type="entry name" value="S_TKc"/>
    <property type="match status" value="1"/>
</dbReference>
<keyword evidence="3" id="KW-0808">Transferase</keyword>
<gene>
    <name evidence="10" type="ORF">TVAG_412470</name>
</gene>
<dbReference type="GO" id="GO:0000045">
    <property type="term" value="P:autophagosome assembly"/>
    <property type="evidence" value="ECO:0000318"/>
    <property type="project" value="GO_Central"/>
</dbReference>
<evidence type="ECO:0000256" key="6">
    <source>
        <dbReference type="ARBA" id="ARBA00022840"/>
    </source>
</evidence>
<dbReference type="OrthoDB" id="535945at2759"/>
<dbReference type="VEuPathDB" id="TrichDB:TVAGG3_0935970"/>
<dbReference type="Gene3D" id="1.10.510.10">
    <property type="entry name" value="Transferase(Phosphotransferase) domain 1"/>
    <property type="match status" value="1"/>
</dbReference>
<dbReference type="SUPFAM" id="SSF56112">
    <property type="entry name" value="Protein kinase-like (PK-like)"/>
    <property type="match status" value="1"/>
</dbReference>
<dbReference type="EC" id="2.7.11.1" evidence="1"/>
<evidence type="ECO:0000313" key="11">
    <source>
        <dbReference type="Proteomes" id="UP000001542"/>
    </source>
</evidence>
<reference evidence="10" key="2">
    <citation type="journal article" date="2007" name="Science">
        <title>Draft genome sequence of the sexually transmitted pathogen Trichomonas vaginalis.</title>
        <authorList>
            <person name="Carlton J.M."/>
            <person name="Hirt R.P."/>
            <person name="Silva J.C."/>
            <person name="Delcher A.L."/>
            <person name="Schatz M."/>
            <person name="Zhao Q."/>
            <person name="Wortman J.R."/>
            <person name="Bidwell S.L."/>
            <person name="Alsmark U.C.M."/>
            <person name="Besteiro S."/>
            <person name="Sicheritz-Ponten T."/>
            <person name="Noel C.J."/>
            <person name="Dacks J.B."/>
            <person name="Foster P.G."/>
            <person name="Simillion C."/>
            <person name="Van de Peer Y."/>
            <person name="Miranda-Saavedra D."/>
            <person name="Barton G.J."/>
            <person name="Westrop G.D."/>
            <person name="Mueller S."/>
            <person name="Dessi D."/>
            <person name="Fiori P.L."/>
            <person name="Ren Q."/>
            <person name="Paulsen I."/>
            <person name="Zhang H."/>
            <person name="Bastida-Corcuera F.D."/>
            <person name="Simoes-Barbosa A."/>
            <person name="Brown M.T."/>
            <person name="Hayes R.D."/>
            <person name="Mukherjee M."/>
            <person name="Okumura C.Y."/>
            <person name="Schneider R."/>
            <person name="Smith A.J."/>
            <person name="Vanacova S."/>
            <person name="Villalvazo M."/>
            <person name="Haas B.J."/>
            <person name="Pertea M."/>
            <person name="Feldblyum T.V."/>
            <person name="Utterback T.R."/>
            <person name="Shu C.L."/>
            <person name="Osoegawa K."/>
            <person name="de Jong P.J."/>
            <person name="Hrdy I."/>
            <person name="Horvathova L."/>
            <person name="Zubacova Z."/>
            <person name="Dolezal P."/>
            <person name="Malik S.B."/>
            <person name="Logsdon J.M. Jr."/>
            <person name="Henze K."/>
            <person name="Gupta A."/>
            <person name="Wang C.C."/>
            <person name="Dunne R.L."/>
            <person name="Upcroft J.A."/>
            <person name="Upcroft P."/>
            <person name="White O."/>
            <person name="Salzberg S.L."/>
            <person name="Tang P."/>
            <person name="Chiu C.-H."/>
            <person name="Lee Y.-S."/>
            <person name="Embley T.M."/>
            <person name="Coombs G.H."/>
            <person name="Mottram J.C."/>
            <person name="Tachezy J."/>
            <person name="Fraser-Liggett C.M."/>
            <person name="Johnson P.J."/>
        </authorList>
    </citation>
    <scope>NUCLEOTIDE SEQUENCE [LARGE SCALE GENOMIC DNA]</scope>
    <source>
        <strain evidence="10">G3</strain>
    </source>
</reference>
<evidence type="ECO:0000313" key="10">
    <source>
        <dbReference type="EMBL" id="EAY03443.1"/>
    </source>
</evidence>
<dbReference type="AlphaFoldDB" id="A2EV60"/>
<dbReference type="PANTHER" id="PTHR24361">
    <property type="entry name" value="MITOGEN-ACTIVATED KINASE KINASE KINASE"/>
    <property type="match status" value="1"/>
</dbReference>
<dbReference type="InParanoid" id="A2EV60"/>
<reference evidence="10" key="1">
    <citation type="submission" date="2006-10" db="EMBL/GenBank/DDBJ databases">
        <authorList>
            <person name="Amadeo P."/>
            <person name="Zhao Q."/>
            <person name="Wortman J."/>
            <person name="Fraser-Liggett C."/>
            <person name="Carlton J."/>
        </authorList>
    </citation>
    <scope>NUCLEOTIDE SEQUENCE</scope>
    <source>
        <strain evidence="10">G3</strain>
    </source>
</reference>
<keyword evidence="5 10" id="KW-0418">Kinase</keyword>
<sequence>MDITELISESSEVTNLSPENSDLKKGANVHLLFHRETGILLTRKNVAICNWSQQTNRMNLRFPSIIQLYHIEKIDNELDFFQEFFPYGDLTKFEEYNYIGENIIAQFFYQCARGLQYLHNQGYIHRDIKPPNIFIDKNKNASLEDLENSTNDPDSQSAYGNGTYAAPEIYKEGQNTKKSDIYSIGATFEEYILKIQGDDDFKNDLLDIVSQTKAEEPDNRISADDLVSQLEELLKKNEMDSIINEFESRIEPCKNSYTFYRLDDIDGVEYEDNKYIEEIVNLVKN</sequence>